<feature type="transmembrane region" description="Helical" evidence="1">
    <location>
        <begin position="130"/>
        <end position="153"/>
    </location>
</feature>
<dbReference type="EMBL" id="FNES01000001">
    <property type="protein sequence ID" value="SDI82033.1"/>
    <property type="molecule type" value="Genomic_DNA"/>
</dbReference>
<dbReference type="STRING" id="376427.SAMN04487954_101390"/>
<keyword evidence="1" id="KW-0812">Transmembrane</keyword>
<sequence>MQAKVTLFAFAILLLALVALVPTLQLPSAEEVSTFIGPRLWPLSLLVTLLVLGGFLLVTTWRNTHRSRTKEAEEDEPTAQRRFSLAATRHWWIMAATLAYTLLMQRIGFLPATVVFTVLCTWLLGARHWVAILATVAIAVVLIQGVFAFLLGIPLP</sequence>
<feature type="transmembrane region" description="Helical" evidence="1">
    <location>
        <begin position="41"/>
        <end position="61"/>
    </location>
</feature>
<protein>
    <submittedName>
        <fullName evidence="3">Tripartite tricarboxylate transporter TctB family protein</fullName>
    </submittedName>
</protein>
<dbReference type="OrthoDB" id="6167750at2"/>
<evidence type="ECO:0000313" key="4">
    <source>
        <dbReference type="Proteomes" id="UP000198525"/>
    </source>
</evidence>
<dbReference type="AlphaFoldDB" id="A0A1G8NP93"/>
<dbReference type="RefSeq" id="WP_089682507.1">
    <property type="nucleotide sequence ID" value="NZ_FNES01000001.1"/>
</dbReference>
<evidence type="ECO:0000313" key="3">
    <source>
        <dbReference type="EMBL" id="SDI82033.1"/>
    </source>
</evidence>
<proteinExistence type="predicted"/>
<evidence type="ECO:0000259" key="2">
    <source>
        <dbReference type="Pfam" id="PF07331"/>
    </source>
</evidence>
<dbReference type="InterPro" id="IPR009936">
    <property type="entry name" value="DUF1468"/>
</dbReference>
<name>A0A1G8NP93_9GAMM</name>
<dbReference type="Pfam" id="PF07331">
    <property type="entry name" value="TctB"/>
    <property type="match status" value="1"/>
</dbReference>
<reference evidence="3 4" key="1">
    <citation type="submission" date="2016-10" db="EMBL/GenBank/DDBJ databases">
        <authorList>
            <person name="de Groot N.N."/>
        </authorList>
    </citation>
    <scope>NUCLEOTIDE SEQUENCE [LARGE SCALE GENOMIC DNA]</scope>
    <source>
        <strain evidence="3 4">CGMCC 1.6133</strain>
    </source>
</reference>
<accession>A0A1G8NP93</accession>
<keyword evidence="4" id="KW-1185">Reference proteome</keyword>
<feature type="transmembrane region" description="Helical" evidence="1">
    <location>
        <begin position="91"/>
        <end position="124"/>
    </location>
</feature>
<keyword evidence="1" id="KW-1133">Transmembrane helix</keyword>
<gene>
    <name evidence="3" type="ORF">SAMN04487954_101390</name>
</gene>
<dbReference type="Proteomes" id="UP000198525">
    <property type="component" value="Unassembled WGS sequence"/>
</dbReference>
<organism evidence="3 4">
    <name type="scientific">Billgrantia gudaonensis</name>
    <dbReference type="NCBI Taxonomy" id="376427"/>
    <lineage>
        <taxon>Bacteria</taxon>
        <taxon>Pseudomonadati</taxon>
        <taxon>Pseudomonadota</taxon>
        <taxon>Gammaproteobacteria</taxon>
        <taxon>Oceanospirillales</taxon>
        <taxon>Halomonadaceae</taxon>
        <taxon>Billgrantia</taxon>
    </lineage>
</organism>
<feature type="domain" description="DUF1468" evidence="2">
    <location>
        <begin position="9"/>
        <end position="156"/>
    </location>
</feature>
<evidence type="ECO:0000256" key="1">
    <source>
        <dbReference type="SAM" id="Phobius"/>
    </source>
</evidence>
<keyword evidence="1" id="KW-0472">Membrane</keyword>